<evidence type="ECO:0000313" key="2">
    <source>
        <dbReference type="Proteomes" id="UP000785679"/>
    </source>
</evidence>
<sequence>MNYALFLPQSKQYLFAKTKVHHKFSTSKMEAYLTQLPYLKTLNSQQCSMMIKLQSIMGSTLKNLRWLKDQHFTLRIINAYIIVKEATPFIMEVLSTLTSHALISKPGTRQSSG</sequence>
<comment type="caution">
    <text evidence="1">The sequence shown here is derived from an EMBL/GenBank/DDBJ whole genome shotgun (WGS) entry which is preliminary data.</text>
</comment>
<protein>
    <submittedName>
        <fullName evidence="1">Uncharacterized protein</fullName>
    </submittedName>
</protein>
<evidence type="ECO:0000313" key="1">
    <source>
        <dbReference type="EMBL" id="TNV72225.1"/>
    </source>
</evidence>
<gene>
    <name evidence="1" type="ORF">FGO68_gene883</name>
</gene>
<accession>A0A8J8NCQ8</accession>
<dbReference type="Proteomes" id="UP000785679">
    <property type="component" value="Unassembled WGS sequence"/>
</dbReference>
<reference evidence="1" key="1">
    <citation type="submission" date="2019-06" db="EMBL/GenBank/DDBJ databases">
        <authorList>
            <person name="Zheng W."/>
        </authorList>
    </citation>
    <scope>NUCLEOTIDE SEQUENCE</scope>
    <source>
        <strain evidence="1">QDHG01</strain>
    </source>
</reference>
<dbReference type="EMBL" id="RRYP01023484">
    <property type="protein sequence ID" value="TNV72225.1"/>
    <property type="molecule type" value="Genomic_DNA"/>
</dbReference>
<keyword evidence="2" id="KW-1185">Reference proteome</keyword>
<organism evidence="1 2">
    <name type="scientific">Halteria grandinella</name>
    <dbReference type="NCBI Taxonomy" id="5974"/>
    <lineage>
        <taxon>Eukaryota</taxon>
        <taxon>Sar</taxon>
        <taxon>Alveolata</taxon>
        <taxon>Ciliophora</taxon>
        <taxon>Intramacronucleata</taxon>
        <taxon>Spirotrichea</taxon>
        <taxon>Stichotrichia</taxon>
        <taxon>Sporadotrichida</taxon>
        <taxon>Halteriidae</taxon>
        <taxon>Halteria</taxon>
    </lineage>
</organism>
<proteinExistence type="predicted"/>
<dbReference type="AlphaFoldDB" id="A0A8J8NCQ8"/>
<name>A0A8J8NCQ8_HALGN</name>